<dbReference type="EMBL" id="JAVFKD010000015">
    <property type="protein sequence ID" value="KAK5989154.1"/>
    <property type="molecule type" value="Genomic_DNA"/>
</dbReference>
<feature type="region of interest" description="Disordered" evidence="1">
    <location>
        <begin position="450"/>
        <end position="528"/>
    </location>
</feature>
<feature type="region of interest" description="Disordered" evidence="1">
    <location>
        <begin position="399"/>
        <end position="433"/>
    </location>
</feature>
<feature type="region of interest" description="Disordered" evidence="1">
    <location>
        <begin position="253"/>
        <end position="377"/>
    </location>
</feature>
<evidence type="ECO:0000313" key="2">
    <source>
        <dbReference type="EMBL" id="KAK5989154.1"/>
    </source>
</evidence>
<feature type="region of interest" description="Disordered" evidence="1">
    <location>
        <begin position="192"/>
        <end position="216"/>
    </location>
</feature>
<protein>
    <submittedName>
        <fullName evidence="2">Uncharacterized protein</fullName>
    </submittedName>
</protein>
<sequence>MSQYLQLGATGMSAPGMGQPHLSTSNQPPFRYSSAPPLSSGSSGSVLGMASANQPRTPQAYMPHPNRALQEPSPLLVQQPMPQLRPTVEISDIRNECLTEADARKKLSTYIAVRLAKPQHNYLDDQGNLQKPTWERAESMTITDMSQPEIKSKLRRLKKDTGEERARSSVRVHNLPTGVDKQEDHLFVESSCGRQKEEWRQEVKGGSKSKPQKAHDYSSVTIYFKRAPRAEESSMRMLEEQSYARQQRWNLHGNAPSYPLSQPPAQQYPQHHFQPAFHSSSHPSPEAPSHFVSHYPTYPPLNNSRPVMSAPVPPQTLHMAPGITSTKNIAGVNGRDSFETRRSSFLSTSSDNTSSSDDTTDIAISESSEDSDPRYYSSARLGGTSAYRKDRDMIETFGVEAARSPSKHDQQDRVGSGPLRHGPRSPLTSSPKTSAFDAREVLHALADVIRGEGTRRQPSEQATVSSPLRSTQHPLNEHLARPQSNRHLPNDYGQVEGRHHRSQVESRVYRSPGLAREQAAQHGTGKPSWLFRGYLEDQDWELESGRHTGRQHDDREYTRRMRSERELDSDDPFRPLERQRGLDYFGRY</sequence>
<feature type="compositionally biased region" description="Polar residues" evidence="1">
    <location>
        <begin position="259"/>
        <end position="269"/>
    </location>
</feature>
<feature type="compositionally biased region" description="Basic and acidic residues" evidence="1">
    <location>
        <begin position="194"/>
        <end position="205"/>
    </location>
</feature>
<accession>A0ABR0SAG3</accession>
<evidence type="ECO:0000256" key="1">
    <source>
        <dbReference type="SAM" id="MobiDB-lite"/>
    </source>
</evidence>
<feature type="compositionally biased region" description="Low complexity" evidence="1">
    <location>
        <begin position="270"/>
        <end position="290"/>
    </location>
</feature>
<feature type="compositionally biased region" description="Low complexity" evidence="1">
    <location>
        <begin position="343"/>
        <end position="366"/>
    </location>
</feature>
<reference evidence="2 3" key="1">
    <citation type="submission" date="2024-01" db="EMBL/GenBank/DDBJ databases">
        <title>Complete genome of Cladobotryum mycophilum ATHUM6906.</title>
        <authorList>
            <person name="Christinaki A.C."/>
            <person name="Myridakis A.I."/>
            <person name="Kouvelis V.N."/>
        </authorList>
    </citation>
    <scope>NUCLEOTIDE SEQUENCE [LARGE SCALE GENOMIC DNA]</scope>
    <source>
        <strain evidence="2 3">ATHUM6906</strain>
    </source>
</reference>
<proteinExistence type="predicted"/>
<gene>
    <name evidence="2" type="ORF">PT974_10654</name>
</gene>
<feature type="region of interest" description="Disordered" evidence="1">
    <location>
        <begin position="545"/>
        <end position="576"/>
    </location>
</feature>
<organism evidence="2 3">
    <name type="scientific">Cladobotryum mycophilum</name>
    <dbReference type="NCBI Taxonomy" id="491253"/>
    <lineage>
        <taxon>Eukaryota</taxon>
        <taxon>Fungi</taxon>
        <taxon>Dikarya</taxon>
        <taxon>Ascomycota</taxon>
        <taxon>Pezizomycotina</taxon>
        <taxon>Sordariomycetes</taxon>
        <taxon>Hypocreomycetidae</taxon>
        <taxon>Hypocreales</taxon>
        <taxon>Hypocreaceae</taxon>
        <taxon>Cladobotryum</taxon>
    </lineage>
</organism>
<name>A0ABR0SAG3_9HYPO</name>
<evidence type="ECO:0000313" key="3">
    <source>
        <dbReference type="Proteomes" id="UP001338125"/>
    </source>
</evidence>
<feature type="region of interest" description="Disordered" evidence="1">
    <location>
        <begin position="1"/>
        <end position="61"/>
    </location>
</feature>
<dbReference type="Proteomes" id="UP001338125">
    <property type="component" value="Unassembled WGS sequence"/>
</dbReference>
<feature type="compositionally biased region" description="Low complexity" evidence="1">
    <location>
        <begin position="33"/>
        <end position="52"/>
    </location>
</feature>
<keyword evidence="3" id="KW-1185">Reference proteome</keyword>
<feature type="compositionally biased region" description="Polar residues" evidence="1">
    <location>
        <begin position="459"/>
        <end position="474"/>
    </location>
</feature>
<comment type="caution">
    <text evidence="2">The sequence shown here is derived from an EMBL/GenBank/DDBJ whole genome shotgun (WGS) entry which is preliminary data.</text>
</comment>